<reference evidence="1 2" key="1">
    <citation type="submission" date="2018-02" db="EMBL/GenBank/DDBJ databases">
        <title>The genomes of Aspergillus section Nigri reveals drivers in fungal speciation.</title>
        <authorList>
            <consortium name="DOE Joint Genome Institute"/>
            <person name="Vesth T.C."/>
            <person name="Nybo J."/>
            <person name="Theobald S."/>
            <person name="Brandl J."/>
            <person name="Frisvad J.C."/>
            <person name="Nielsen K.F."/>
            <person name="Lyhne E.K."/>
            <person name="Kogle M.E."/>
            <person name="Kuo A."/>
            <person name="Riley R."/>
            <person name="Clum A."/>
            <person name="Nolan M."/>
            <person name="Lipzen A."/>
            <person name="Salamov A."/>
            <person name="Henrissat B."/>
            <person name="Wiebenga A."/>
            <person name="De vries R.P."/>
            <person name="Grigoriev I.V."/>
            <person name="Mortensen U.H."/>
            <person name="Andersen M.R."/>
            <person name="Baker S.E."/>
        </authorList>
    </citation>
    <scope>NUCLEOTIDE SEQUENCE [LARGE SCALE GENOMIC DNA]</scope>
    <source>
        <strain evidence="1 2">CBS 121593</strain>
    </source>
</reference>
<sequence length="87" mass="10051">PYGEIALIRAAGFQRHLKNSETEIFITLLNAIEKALAEKLEIPRTSEEDEIKKVLPKQYHDLVDVFSEKESDTLPPSRHCDYKIQLE</sequence>
<name>A0A395GLA7_9EURO</name>
<feature type="non-terminal residue" evidence="1">
    <location>
        <position position="87"/>
    </location>
</feature>
<organism evidence="1 2">
    <name type="scientific">Aspergillus ibericus CBS 121593</name>
    <dbReference type="NCBI Taxonomy" id="1448316"/>
    <lineage>
        <taxon>Eukaryota</taxon>
        <taxon>Fungi</taxon>
        <taxon>Dikarya</taxon>
        <taxon>Ascomycota</taxon>
        <taxon>Pezizomycotina</taxon>
        <taxon>Eurotiomycetes</taxon>
        <taxon>Eurotiomycetidae</taxon>
        <taxon>Eurotiales</taxon>
        <taxon>Aspergillaceae</taxon>
        <taxon>Aspergillus</taxon>
        <taxon>Aspergillus subgen. Circumdati</taxon>
    </lineage>
</organism>
<dbReference type="Proteomes" id="UP000249402">
    <property type="component" value="Unassembled WGS sequence"/>
</dbReference>
<dbReference type="RefSeq" id="XP_025569141.1">
    <property type="nucleotide sequence ID" value="XM_025715056.1"/>
</dbReference>
<dbReference type="GeneID" id="37219921"/>
<dbReference type="STRING" id="1448316.A0A395GLA7"/>
<feature type="non-terminal residue" evidence="1">
    <location>
        <position position="1"/>
    </location>
</feature>
<dbReference type="EMBL" id="KZ824519">
    <property type="protein sequence ID" value="RAK94813.1"/>
    <property type="molecule type" value="Genomic_DNA"/>
</dbReference>
<protein>
    <submittedName>
        <fullName evidence="1">Uncharacterized protein</fullName>
    </submittedName>
</protein>
<evidence type="ECO:0000313" key="2">
    <source>
        <dbReference type="Proteomes" id="UP000249402"/>
    </source>
</evidence>
<gene>
    <name evidence="1" type="ORF">BO80DRAFT_313923</name>
</gene>
<proteinExistence type="predicted"/>
<dbReference type="VEuPathDB" id="FungiDB:BO80DRAFT_313923"/>
<accession>A0A395GLA7</accession>
<keyword evidence="2" id="KW-1185">Reference proteome</keyword>
<evidence type="ECO:0000313" key="1">
    <source>
        <dbReference type="EMBL" id="RAK94813.1"/>
    </source>
</evidence>
<dbReference type="OrthoDB" id="4502494at2759"/>
<dbReference type="AlphaFoldDB" id="A0A395GLA7"/>